<evidence type="ECO:0000313" key="3">
    <source>
        <dbReference type="Proteomes" id="UP001391051"/>
    </source>
</evidence>
<dbReference type="EMBL" id="JAQQWE010000011">
    <property type="protein sequence ID" value="KAK7936603.1"/>
    <property type="molecule type" value="Genomic_DNA"/>
</dbReference>
<protein>
    <recommendedName>
        <fullName evidence="4">FHA domain-containing protein</fullName>
    </recommendedName>
</protein>
<name>A0ABR1PRF7_9PEZI</name>
<feature type="compositionally biased region" description="Basic and acidic residues" evidence="1">
    <location>
        <begin position="163"/>
        <end position="175"/>
    </location>
</feature>
<gene>
    <name evidence="2" type="ORF">PG986_015041</name>
</gene>
<evidence type="ECO:0000313" key="2">
    <source>
        <dbReference type="EMBL" id="KAK7936603.1"/>
    </source>
</evidence>
<dbReference type="GeneID" id="92084325"/>
<dbReference type="RefSeq" id="XP_066692352.1">
    <property type="nucleotide sequence ID" value="XM_066851263.1"/>
</dbReference>
<organism evidence="2 3">
    <name type="scientific">Apiospora aurea</name>
    <dbReference type="NCBI Taxonomy" id="335848"/>
    <lineage>
        <taxon>Eukaryota</taxon>
        <taxon>Fungi</taxon>
        <taxon>Dikarya</taxon>
        <taxon>Ascomycota</taxon>
        <taxon>Pezizomycotina</taxon>
        <taxon>Sordariomycetes</taxon>
        <taxon>Xylariomycetidae</taxon>
        <taxon>Amphisphaeriales</taxon>
        <taxon>Apiosporaceae</taxon>
        <taxon>Apiospora</taxon>
    </lineage>
</organism>
<keyword evidence="3" id="KW-1185">Reference proteome</keyword>
<feature type="region of interest" description="Disordered" evidence="1">
    <location>
        <begin position="163"/>
        <end position="185"/>
    </location>
</feature>
<reference evidence="2 3" key="1">
    <citation type="submission" date="2023-01" db="EMBL/GenBank/DDBJ databases">
        <title>Analysis of 21 Apiospora genomes using comparative genomics revels a genus with tremendous synthesis potential of carbohydrate active enzymes and secondary metabolites.</title>
        <authorList>
            <person name="Sorensen T."/>
        </authorList>
    </citation>
    <scope>NUCLEOTIDE SEQUENCE [LARGE SCALE GENOMIC DNA]</scope>
    <source>
        <strain evidence="2 3">CBS 24483</strain>
    </source>
</reference>
<accession>A0ABR1PRF7</accession>
<sequence length="225" mass="24897">MRLSPELPFSVKKQAEGQHRTLQTGFGIGYHVPKTAQSHLIAELGRNADIVLPDDDALSSIHAVFEFSHSPCRILIRDRSGQASSVKCEPVSAQEMPAEEEGHIKFSKNYRLIIGPYTFDLVWYITNGTQARGKAIDGYEGTLRKATLRSFLNHPTEQIEPEKGCRYPPRVKPESSLDSGVTATAEEPKLLGRNKSGQVRLVKILNPKGGRLAQQSKGLRLLLAQ</sequence>
<dbReference type="Proteomes" id="UP001391051">
    <property type="component" value="Unassembled WGS sequence"/>
</dbReference>
<proteinExistence type="predicted"/>
<evidence type="ECO:0000256" key="1">
    <source>
        <dbReference type="SAM" id="MobiDB-lite"/>
    </source>
</evidence>
<comment type="caution">
    <text evidence="2">The sequence shown here is derived from an EMBL/GenBank/DDBJ whole genome shotgun (WGS) entry which is preliminary data.</text>
</comment>
<evidence type="ECO:0008006" key="4">
    <source>
        <dbReference type="Google" id="ProtNLM"/>
    </source>
</evidence>